<sequence>LSHEAEDIADLEEDTPDLHLPLPTAAPILITIHYTQTLYHLRIPATTTARETISILLHRLHSPRSDVETLTDTDTDTLRSGETPTTADAVIEGDEYVVGSPVVEDVESYRLCRLDRNTPGVRTWIGLEDKLSMYGTMMGDEFLLHHTPQPLRTTITIPPSTTRHTLEYCFGVLVRDAIERIKILHDLPKTAGGEEGREDRWGLYHPRWGTWLDEGNMVVGYDVEGATLEMRALSFQFILRIFIPDSDQRFALKVLPNMRTSDVLVMVIHQLAQRKIILSDPHGQYSLYMPDRNIWMEETKLLEQYDMIHKENIHYKCRYTLIPILFPTCTPTVTTTTSHTPPSEQWHAYNGPQYQKLTLWVDPSSKVDDLLNLLAVNYDQGDDENMGLFGPSGEAIVDGEEGLAGVVKDLGEEVGL</sequence>
<dbReference type="Gene3D" id="3.10.20.90">
    <property type="entry name" value="Phosphatidylinositol 3-kinase Catalytic Subunit, Chain A, domain 1"/>
    <property type="match status" value="1"/>
</dbReference>
<accession>A0AAD5SFB1</accession>
<comment type="caution">
    <text evidence="1">The sequence shown here is derived from an EMBL/GenBank/DDBJ whole genome shotgun (WGS) entry which is preliminary data.</text>
</comment>
<evidence type="ECO:0000313" key="2">
    <source>
        <dbReference type="Proteomes" id="UP001212841"/>
    </source>
</evidence>
<dbReference type="Proteomes" id="UP001212841">
    <property type="component" value="Unassembled WGS sequence"/>
</dbReference>
<keyword evidence="2" id="KW-1185">Reference proteome</keyword>
<reference evidence="1" key="1">
    <citation type="submission" date="2020-05" db="EMBL/GenBank/DDBJ databases">
        <title>Phylogenomic resolution of chytrid fungi.</title>
        <authorList>
            <person name="Stajich J.E."/>
            <person name="Amses K."/>
            <person name="Simmons R."/>
            <person name="Seto K."/>
            <person name="Myers J."/>
            <person name="Bonds A."/>
            <person name="Quandt C.A."/>
            <person name="Barry K."/>
            <person name="Liu P."/>
            <person name="Grigoriev I."/>
            <person name="Longcore J.E."/>
            <person name="James T.Y."/>
        </authorList>
    </citation>
    <scope>NUCLEOTIDE SEQUENCE</scope>
    <source>
        <strain evidence="1">JEL0318</strain>
    </source>
</reference>
<dbReference type="EMBL" id="JADGJD010000162">
    <property type="protein sequence ID" value="KAJ3054041.1"/>
    <property type="molecule type" value="Genomic_DNA"/>
</dbReference>
<proteinExistence type="predicted"/>
<dbReference type="AlphaFoldDB" id="A0AAD5SFB1"/>
<feature type="non-terminal residue" evidence="1">
    <location>
        <position position="1"/>
    </location>
</feature>
<organism evidence="1 2">
    <name type="scientific">Rhizophlyctis rosea</name>
    <dbReference type="NCBI Taxonomy" id="64517"/>
    <lineage>
        <taxon>Eukaryota</taxon>
        <taxon>Fungi</taxon>
        <taxon>Fungi incertae sedis</taxon>
        <taxon>Chytridiomycota</taxon>
        <taxon>Chytridiomycota incertae sedis</taxon>
        <taxon>Chytridiomycetes</taxon>
        <taxon>Rhizophlyctidales</taxon>
        <taxon>Rhizophlyctidaceae</taxon>
        <taxon>Rhizophlyctis</taxon>
    </lineage>
</organism>
<evidence type="ECO:0000313" key="1">
    <source>
        <dbReference type="EMBL" id="KAJ3054041.1"/>
    </source>
</evidence>
<gene>
    <name evidence="1" type="ORF">HK097_002776</name>
</gene>
<protein>
    <submittedName>
        <fullName evidence="1">Uncharacterized protein</fullName>
    </submittedName>
</protein>
<name>A0AAD5SFB1_9FUNG</name>